<evidence type="ECO:0000256" key="11">
    <source>
        <dbReference type="ARBA" id="ARBA00023284"/>
    </source>
</evidence>
<evidence type="ECO:0000256" key="10">
    <source>
        <dbReference type="ARBA" id="ARBA00023157"/>
    </source>
</evidence>
<evidence type="ECO:0000256" key="15">
    <source>
        <dbReference type="ARBA" id="ARBA00039389"/>
    </source>
</evidence>
<dbReference type="InterPro" id="IPR050183">
    <property type="entry name" value="DsbB"/>
</dbReference>
<evidence type="ECO:0000256" key="13">
    <source>
        <dbReference type="ARBA" id="ARBA00038060"/>
    </source>
</evidence>
<evidence type="ECO:0000256" key="5">
    <source>
        <dbReference type="ARBA" id="ARBA00022692"/>
    </source>
</evidence>
<evidence type="ECO:0000313" key="17">
    <source>
        <dbReference type="EMBL" id="KAB7659388.1"/>
    </source>
</evidence>
<evidence type="ECO:0000256" key="2">
    <source>
        <dbReference type="ARBA" id="ARBA00022448"/>
    </source>
</evidence>
<evidence type="ECO:0000313" key="18">
    <source>
        <dbReference type="Proteomes" id="UP000430564"/>
    </source>
</evidence>
<protein>
    <recommendedName>
        <fullName evidence="15">Putative protein-disulfide oxidoreductase DsbI</fullName>
    </recommendedName>
</protein>
<comment type="subunit">
    <text evidence="14">Interacts with DsbL.</text>
</comment>
<gene>
    <name evidence="17" type="primary">dsbI</name>
    <name evidence="17" type="ORF">GBM95_06940</name>
</gene>
<evidence type="ECO:0000256" key="12">
    <source>
        <dbReference type="ARBA" id="ARBA00037310"/>
    </source>
</evidence>
<dbReference type="NCBIfam" id="NF003304">
    <property type="entry name" value="PRK04307.1"/>
    <property type="match status" value="1"/>
</dbReference>
<feature type="transmembrane region" description="Helical" evidence="16">
    <location>
        <begin position="52"/>
        <end position="72"/>
    </location>
</feature>
<evidence type="ECO:0000256" key="6">
    <source>
        <dbReference type="ARBA" id="ARBA00022982"/>
    </source>
</evidence>
<dbReference type="RefSeq" id="WP_152158439.1">
    <property type="nucleotide sequence ID" value="NZ_WEHX01000040.1"/>
</dbReference>
<evidence type="ECO:0000256" key="16">
    <source>
        <dbReference type="SAM" id="Phobius"/>
    </source>
</evidence>
<dbReference type="Gene3D" id="1.20.1550.10">
    <property type="entry name" value="DsbB-like"/>
    <property type="match status" value="1"/>
</dbReference>
<keyword evidence="6" id="KW-0249">Electron transport</keyword>
<feature type="transmembrane region" description="Helical" evidence="16">
    <location>
        <begin position="79"/>
        <end position="99"/>
    </location>
</feature>
<feature type="transmembrane region" description="Helical" evidence="16">
    <location>
        <begin position="186"/>
        <end position="208"/>
    </location>
</feature>
<keyword evidence="8" id="KW-0560">Oxidoreductase</keyword>
<feature type="transmembrane region" description="Helical" evidence="16">
    <location>
        <begin position="21"/>
        <end position="40"/>
    </location>
</feature>
<evidence type="ECO:0000256" key="4">
    <source>
        <dbReference type="ARBA" id="ARBA00022519"/>
    </source>
</evidence>
<comment type="similarity">
    <text evidence="13">Belongs to the DsbB family. DsbI subfamily.</text>
</comment>
<keyword evidence="7 16" id="KW-1133">Transmembrane helix</keyword>
<evidence type="ECO:0000256" key="1">
    <source>
        <dbReference type="ARBA" id="ARBA00004429"/>
    </source>
</evidence>
<evidence type="ECO:0000256" key="8">
    <source>
        <dbReference type="ARBA" id="ARBA00023002"/>
    </source>
</evidence>
<evidence type="ECO:0000256" key="3">
    <source>
        <dbReference type="ARBA" id="ARBA00022475"/>
    </source>
</evidence>
<dbReference type="Proteomes" id="UP000430564">
    <property type="component" value="Unassembled WGS sequence"/>
</dbReference>
<keyword evidence="2" id="KW-0813">Transport</keyword>
<sequence>MNSSNGLLDRIGLFSQTRWPWLLIAILSAGLVLIAHNVFQVWLYMKPCEQCVYIRFAFLCMTFGCLFTLAWPKALICRLIAYVCGVYGAIYGIMCSVKLSDIHHAIHSDDLDALFGMQGCSLEPHYPFGLPLEKWAPDWFLPTGDCGYDNSDVPMGTVLSPLQESIIQMYSDAGGWYLIPSMKFMSMAQCCLLGFIVALAIYAILFIGDMKHVAGARKAA</sequence>
<evidence type="ECO:0000256" key="9">
    <source>
        <dbReference type="ARBA" id="ARBA00023136"/>
    </source>
</evidence>
<dbReference type="GO" id="GO:0015035">
    <property type="term" value="F:protein-disulfide reductase activity"/>
    <property type="evidence" value="ECO:0007669"/>
    <property type="project" value="InterPro"/>
</dbReference>
<keyword evidence="4" id="KW-0997">Cell inner membrane</keyword>
<comment type="subcellular location">
    <subcellularLocation>
        <location evidence="1">Cell inner membrane</location>
        <topology evidence="1">Multi-pass membrane protein</topology>
    </subcellularLocation>
</comment>
<dbReference type="PANTHER" id="PTHR36570:SF1">
    <property type="entry name" value="PROTEIN-DISULFIDE OXIDOREDUCTASE DSBI"/>
    <property type="match status" value="1"/>
</dbReference>
<dbReference type="GO" id="GO:0006457">
    <property type="term" value="P:protein folding"/>
    <property type="evidence" value="ECO:0007669"/>
    <property type="project" value="InterPro"/>
</dbReference>
<keyword evidence="10" id="KW-1015">Disulfide bond</keyword>
<dbReference type="EMBL" id="WEHX01000040">
    <property type="protein sequence ID" value="KAB7659388.1"/>
    <property type="molecule type" value="Genomic_DNA"/>
</dbReference>
<organism evidence="17 18">
    <name type="scientific">Sutterella seckii</name>
    <dbReference type="NCBI Taxonomy" id="1944635"/>
    <lineage>
        <taxon>Bacteria</taxon>
        <taxon>Pseudomonadati</taxon>
        <taxon>Pseudomonadota</taxon>
        <taxon>Betaproteobacteria</taxon>
        <taxon>Burkholderiales</taxon>
        <taxon>Sutterellaceae</taxon>
        <taxon>Sutterella</taxon>
    </lineage>
</organism>
<dbReference type="InterPro" id="IPR003752">
    <property type="entry name" value="DiS_bond_form_DsbB/BdbC"/>
</dbReference>
<accession>A0A6I1ERZ6</accession>
<reference evidence="17 18" key="1">
    <citation type="submission" date="2019-10" db="EMBL/GenBank/DDBJ databases">
        <title>Genome diversity of Sutterella seckii.</title>
        <authorList>
            <person name="Chaplin A.V."/>
            <person name="Sokolova S.R."/>
            <person name="Mosin K.A."/>
            <person name="Ivanova E.L."/>
            <person name="Kochetkova T.O."/>
            <person name="Goltsov A.Y."/>
            <person name="Trofimov D.Y."/>
            <person name="Efimov B.A."/>
        </authorList>
    </citation>
    <scope>NUCLEOTIDE SEQUENCE [LARGE SCALE GENOMIC DNA]</scope>
    <source>
        <strain evidence="17 18">ASD393</strain>
    </source>
</reference>
<evidence type="ECO:0000256" key="14">
    <source>
        <dbReference type="ARBA" id="ARBA00038526"/>
    </source>
</evidence>
<dbReference type="Pfam" id="PF02600">
    <property type="entry name" value="DsbB"/>
    <property type="match status" value="1"/>
</dbReference>
<dbReference type="AlphaFoldDB" id="A0A6I1ERZ6"/>
<keyword evidence="5 16" id="KW-0812">Transmembrane</keyword>
<proteinExistence type="inferred from homology"/>
<dbReference type="GO" id="GO:0005886">
    <property type="term" value="C:plasma membrane"/>
    <property type="evidence" value="ECO:0007669"/>
    <property type="project" value="UniProtKB-SubCell"/>
</dbReference>
<evidence type="ECO:0000256" key="7">
    <source>
        <dbReference type="ARBA" id="ARBA00022989"/>
    </source>
</evidence>
<keyword evidence="9 16" id="KW-0472">Membrane</keyword>
<dbReference type="PANTHER" id="PTHR36570">
    <property type="entry name" value="DISULFIDE BOND FORMATION PROTEIN B"/>
    <property type="match status" value="1"/>
</dbReference>
<comment type="caution">
    <text evidence="17">The sequence shown here is derived from an EMBL/GenBank/DDBJ whole genome shotgun (WGS) entry which is preliminary data.</text>
</comment>
<comment type="function">
    <text evidence="12">Required for disulfide bond formation in some proteins. Part of a redox system composed of DsbI and DsbL that mediates formation of an essential disulfide bond in AssT.</text>
</comment>
<dbReference type="InterPro" id="IPR023380">
    <property type="entry name" value="DsbB-like_sf"/>
</dbReference>
<keyword evidence="3" id="KW-1003">Cell membrane</keyword>
<dbReference type="OrthoDB" id="3711263at2"/>
<name>A0A6I1ERZ6_9BURK</name>
<dbReference type="SUPFAM" id="SSF158442">
    <property type="entry name" value="DsbB-like"/>
    <property type="match status" value="1"/>
</dbReference>
<keyword evidence="11" id="KW-0676">Redox-active center</keyword>